<organism evidence="1 2">
    <name type="scientific">Paenibacillus larvae subsp. pulvifaciens</name>
    <dbReference type="NCBI Taxonomy" id="1477"/>
    <lineage>
        <taxon>Bacteria</taxon>
        <taxon>Bacillati</taxon>
        <taxon>Bacillota</taxon>
        <taxon>Bacilli</taxon>
        <taxon>Bacillales</taxon>
        <taxon>Paenibacillaceae</taxon>
        <taxon>Paenibacillus</taxon>
    </lineage>
</organism>
<evidence type="ECO:0000313" key="2">
    <source>
        <dbReference type="Proteomes" id="UP000192727"/>
    </source>
</evidence>
<reference evidence="1 2" key="1">
    <citation type="submission" date="2017-03" db="EMBL/GenBank/DDBJ databases">
        <title>Paenibacillus larvae genome sequencing.</title>
        <authorList>
            <person name="Dingman D.W."/>
        </authorList>
    </citation>
    <scope>NUCLEOTIDE SEQUENCE [LARGE SCALE GENOMIC DNA]</scope>
    <source>
        <strain evidence="1 2">SAG 10367</strain>
    </source>
</reference>
<gene>
    <name evidence="1" type="ORF">B7C51_22790</name>
</gene>
<evidence type="ECO:0000313" key="1">
    <source>
        <dbReference type="EMBL" id="ARF70067.1"/>
    </source>
</evidence>
<dbReference type="InterPro" id="IPR025236">
    <property type="entry name" value="SR1P"/>
</dbReference>
<accession>A0A1V0UY21</accession>
<dbReference type="Proteomes" id="UP000192727">
    <property type="component" value="Chromosome"/>
</dbReference>
<proteinExistence type="predicted"/>
<protein>
    <submittedName>
        <fullName evidence="1">GapA-binding peptide SR1P</fullName>
    </submittedName>
</protein>
<dbReference type="EMBL" id="CP020557">
    <property type="protein sequence ID" value="ARF70067.1"/>
    <property type="molecule type" value="Genomic_DNA"/>
</dbReference>
<dbReference type="Pfam" id="PF13790">
    <property type="entry name" value="SR1P"/>
    <property type="match status" value="1"/>
</dbReference>
<dbReference type="AlphaFoldDB" id="A0A1V0UY21"/>
<dbReference type="GeneID" id="64219213"/>
<dbReference type="RefSeq" id="WP_024094155.1">
    <property type="nucleotide sequence ID" value="NZ_CP019794.1"/>
</dbReference>
<sequence length="54" mass="5927">MKEEKATPEMGIILCSRCGEIIDTLDTEKVSVFYSLCNEPSCLEAADTKEEALA</sequence>
<name>A0A1V0UY21_9BACL</name>